<keyword evidence="5 12" id="KW-0732">Signal</keyword>
<dbReference type="PROSITE" id="PS00250">
    <property type="entry name" value="TGF_BETA_1"/>
    <property type="match status" value="1"/>
</dbReference>
<dbReference type="FunFam" id="2.10.90.10:FF:000103">
    <property type="entry name" value="Bone morphogenetic protein 16"/>
    <property type="match status" value="1"/>
</dbReference>
<dbReference type="InterPro" id="IPR029034">
    <property type="entry name" value="Cystine-knot_cytokine"/>
</dbReference>
<feature type="domain" description="TGF-beta family profile" evidence="13">
    <location>
        <begin position="287"/>
        <end position="407"/>
    </location>
</feature>
<comment type="subcellular location">
    <subcellularLocation>
        <location evidence="1">Secreted</location>
    </subcellularLocation>
</comment>
<evidence type="ECO:0000256" key="10">
    <source>
        <dbReference type="RuleBase" id="RU000354"/>
    </source>
</evidence>
<evidence type="ECO:0000256" key="2">
    <source>
        <dbReference type="ARBA" id="ARBA00006656"/>
    </source>
</evidence>
<evidence type="ECO:0000256" key="7">
    <source>
        <dbReference type="ARBA" id="ARBA00023030"/>
    </source>
</evidence>
<gene>
    <name evidence="14" type="primary">dpp</name>
</gene>
<feature type="compositionally biased region" description="Basic residues" evidence="11">
    <location>
        <begin position="276"/>
        <end position="301"/>
    </location>
</feature>
<evidence type="ECO:0000259" key="13">
    <source>
        <dbReference type="PROSITE" id="PS51362"/>
    </source>
</evidence>
<dbReference type="GO" id="GO:0051240">
    <property type="term" value="P:positive regulation of multicellular organismal process"/>
    <property type="evidence" value="ECO:0007669"/>
    <property type="project" value="UniProtKB-ARBA"/>
</dbReference>
<keyword evidence="9" id="KW-0325">Glycoprotein</keyword>
<evidence type="ECO:0000256" key="11">
    <source>
        <dbReference type="SAM" id="MobiDB-lite"/>
    </source>
</evidence>
<dbReference type="OrthoDB" id="5987191at2759"/>
<dbReference type="SMART" id="SM00204">
    <property type="entry name" value="TGFB"/>
    <property type="match status" value="1"/>
</dbReference>
<keyword evidence="7 10" id="KW-0339">Growth factor</keyword>
<dbReference type="GO" id="GO:0008083">
    <property type="term" value="F:growth factor activity"/>
    <property type="evidence" value="ECO:0007669"/>
    <property type="project" value="UniProtKB-KW"/>
</dbReference>
<evidence type="ECO:0000256" key="6">
    <source>
        <dbReference type="ARBA" id="ARBA00022782"/>
    </source>
</evidence>
<evidence type="ECO:0000256" key="1">
    <source>
        <dbReference type="ARBA" id="ARBA00004613"/>
    </source>
</evidence>
<dbReference type="InterPro" id="IPR001839">
    <property type="entry name" value="TGF-b_C"/>
</dbReference>
<evidence type="ECO:0000256" key="5">
    <source>
        <dbReference type="ARBA" id="ARBA00022729"/>
    </source>
</evidence>
<keyword evidence="4" id="KW-0964">Secreted</keyword>
<dbReference type="InterPro" id="IPR001111">
    <property type="entry name" value="TGF-b_propeptide"/>
</dbReference>
<dbReference type="PANTHER" id="PTHR11848:SF263">
    <property type="entry name" value="PROTEIN DECAPENTAPLEGIC"/>
    <property type="match status" value="1"/>
</dbReference>
<evidence type="ECO:0000256" key="12">
    <source>
        <dbReference type="SAM" id="SignalP"/>
    </source>
</evidence>
<dbReference type="GO" id="GO:0005125">
    <property type="term" value="F:cytokine activity"/>
    <property type="evidence" value="ECO:0007669"/>
    <property type="project" value="TreeGrafter"/>
</dbReference>
<organism evidence="14">
    <name type="scientific">Patella vulgata</name>
    <name type="common">Common limpet</name>
    <dbReference type="NCBI Taxonomy" id="6465"/>
    <lineage>
        <taxon>Eukaryota</taxon>
        <taxon>Metazoa</taxon>
        <taxon>Spiralia</taxon>
        <taxon>Lophotrochozoa</taxon>
        <taxon>Mollusca</taxon>
        <taxon>Gastropoda</taxon>
        <taxon>Patellogastropoda</taxon>
        <taxon>Patelloidea</taxon>
        <taxon>Patellidae</taxon>
        <taxon>Patella</taxon>
    </lineage>
</organism>
<dbReference type="GO" id="GO:0005615">
    <property type="term" value="C:extracellular space"/>
    <property type="evidence" value="ECO:0007669"/>
    <property type="project" value="TreeGrafter"/>
</dbReference>
<dbReference type="PANTHER" id="PTHR11848">
    <property type="entry name" value="TGF-BETA FAMILY"/>
    <property type="match status" value="1"/>
</dbReference>
<dbReference type="EMBL" id="AF440097">
    <property type="protein sequence ID" value="AAM33143.1"/>
    <property type="molecule type" value="mRNA"/>
</dbReference>
<keyword evidence="8" id="KW-1015">Disulfide bond</keyword>
<sequence length="407" mass="46365">MIAVCYSSLVLLLTVLVIDHSFLPSAESLELPPRRNEKVIKAVESNLLGLFGLKSRPVPGRRTPIPGYMLDLYKRLDRDPEFISPYAQAKGKGIVSANTVRSFYHDDVETGSDCDERTCVRIWFNVSTIPDGEIMAASELRVFKDVYDIVAATPTEQAKKDGQNNIKKNHYKHRLEIHEIMQAPSKDSECIARLIDTKIVDTRNSSWESFDVHPAVLKWRKRPSYNYGIEVRIVSDSPSISTTSHVRLRRSTDIDEQQWQIQRPLLVTYTDDGRGPKSRTSRSTNARRRKARKRRRRKKKGNKNECKRHVLYVDFGDVGWNDWIVAPPGYNAYFCRGECPFPMGQHLNSTHHAVMQTLVHSVDPTAVPKACCVPSDLSAISMLYLDELDKVVLKNYQDMVVEGCGCR</sequence>
<proteinExistence type="evidence at transcript level"/>
<comment type="similarity">
    <text evidence="2 10">Belongs to the TGF-beta family.</text>
</comment>
<dbReference type="Pfam" id="PF00019">
    <property type="entry name" value="TGF_beta"/>
    <property type="match status" value="1"/>
</dbReference>
<keyword evidence="6" id="KW-0221">Differentiation</keyword>
<evidence type="ECO:0000256" key="9">
    <source>
        <dbReference type="ARBA" id="ARBA00023180"/>
    </source>
</evidence>
<evidence type="ECO:0000256" key="4">
    <source>
        <dbReference type="ARBA" id="ARBA00022525"/>
    </source>
</evidence>
<dbReference type="Pfam" id="PF00688">
    <property type="entry name" value="TGFb_propeptide"/>
    <property type="match status" value="1"/>
</dbReference>
<dbReference type="GO" id="GO:0030154">
    <property type="term" value="P:cell differentiation"/>
    <property type="evidence" value="ECO:0007669"/>
    <property type="project" value="UniProtKB-KW"/>
</dbReference>
<dbReference type="InterPro" id="IPR017948">
    <property type="entry name" value="TGFb_CS"/>
</dbReference>
<dbReference type="SUPFAM" id="SSF57501">
    <property type="entry name" value="Cystine-knot cytokines"/>
    <property type="match status" value="1"/>
</dbReference>
<feature type="signal peptide" evidence="12">
    <location>
        <begin position="1"/>
        <end position="28"/>
    </location>
</feature>
<protein>
    <submittedName>
        <fullName evidence="14">BMP2/4</fullName>
    </submittedName>
</protein>
<dbReference type="CDD" id="cd13760">
    <property type="entry name" value="TGF_beta_BMP2_like"/>
    <property type="match status" value="1"/>
</dbReference>
<keyword evidence="3" id="KW-0217">Developmental protein</keyword>
<feature type="region of interest" description="Disordered" evidence="11">
    <location>
        <begin position="269"/>
        <end position="303"/>
    </location>
</feature>
<name>Q8MWG4_PATVU</name>
<dbReference type="InterPro" id="IPR015615">
    <property type="entry name" value="TGF-beta-rel"/>
</dbReference>
<dbReference type="Gene3D" id="2.10.90.10">
    <property type="entry name" value="Cystine-knot cytokines"/>
    <property type="match status" value="1"/>
</dbReference>
<dbReference type="PROSITE" id="PS51362">
    <property type="entry name" value="TGF_BETA_2"/>
    <property type="match status" value="1"/>
</dbReference>
<evidence type="ECO:0000256" key="3">
    <source>
        <dbReference type="ARBA" id="ARBA00022473"/>
    </source>
</evidence>
<feature type="chain" id="PRO_5004311631" evidence="12">
    <location>
        <begin position="29"/>
        <end position="407"/>
    </location>
</feature>
<dbReference type="Gene3D" id="2.60.120.970">
    <property type="match status" value="1"/>
</dbReference>
<reference evidence="14" key="1">
    <citation type="journal article" date="2002" name="Dev. Biol.">
        <title>Expression of Patella vulgata orthologs of engrailed and dpp-BMP2/4 in adjacent domains during molluscan shell development suggests a conserved compartment boundary mechanism.</title>
        <authorList>
            <person name="Nederbragt A.J."/>
            <person name="van Loon A.E."/>
            <person name="Dictus W.J.A.G."/>
        </authorList>
    </citation>
    <scope>NUCLEOTIDE SEQUENCE</scope>
</reference>
<accession>Q8MWG4</accession>
<dbReference type="GO" id="GO:0051094">
    <property type="term" value="P:positive regulation of developmental process"/>
    <property type="evidence" value="ECO:0007669"/>
    <property type="project" value="UniProtKB-ARBA"/>
</dbReference>
<evidence type="ECO:0000256" key="8">
    <source>
        <dbReference type="ARBA" id="ARBA00023157"/>
    </source>
</evidence>
<dbReference type="AlphaFoldDB" id="Q8MWG4"/>
<evidence type="ECO:0000313" key="14">
    <source>
        <dbReference type="EMBL" id="AAM33143.1"/>
    </source>
</evidence>